<keyword evidence="12 17" id="KW-0411">Iron-sulfur</keyword>
<keyword evidence="7 17" id="KW-0819">tRNA processing</keyword>
<evidence type="ECO:0000313" key="19">
    <source>
        <dbReference type="Proteomes" id="UP001208131"/>
    </source>
</evidence>
<dbReference type="HAMAP" id="MF_02089">
    <property type="entry name" value="QueH"/>
    <property type="match status" value="1"/>
</dbReference>
<comment type="catalytic activity">
    <reaction evidence="16 17">
        <text>epoxyqueuosine(34) in tRNA + AH2 = queuosine(34) in tRNA + A + H2O</text>
        <dbReference type="Rhea" id="RHEA:32159"/>
        <dbReference type="Rhea" id="RHEA-COMP:18571"/>
        <dbReference type="Rhea" id="RHEA-COMP:18582"/>
        <dbReference type="ChEBI" id="CHEBI:13193"/>
        <dbReference type="ChEBI" id="CHEBI:15377"/>
        <dbReference type="ChEBI" id="CHEBI:17499"/>
        <dbReference type="ChEBI" id="CHEBI:194431"/>
        <dbReference type="ChEBI" id="CHEBI:194443"/>
        <dbReference type="EC" id="1.17.99.6"/>
    </reaction>
</comment>
<keyword evidence="10 17" id="KW-0560">Oxidoreductase</keyword>
<protein>
    <recommendedName>
        <fullName evidence="5 17">Epoxyqueuosine reductase QueH</fullName>
        <ecNumber evidence="4 17">1.17.99.6</ecNumber>
    </recommendedName>
    <alternativeName>
        <fullName evidence="15 17">Queuosine biosynthesis protein QueH</fullName>
    </alternativeName>
</protein>
<evidence type="ECO:0000256" key="13">
    <source>
        <dbReference type="ARBA" id="ARBA00023157"/>
    </source>
</evidence>
<evidence type="ECO:0000256" key="5">
    <source>
        <dbReference type="ARBA" id="ARBA00016895"/>
    </source>
</evidence>
<evidence type="ECO:0000256" key="9">
    <source>
        <dbReference type="ARBA" id="ARBA00022785"/>
    </source>
</evidence>
<evidence type="ECO:0000256" key="17">
    <source>
        <dbReference type="HAMAP-Rule" id="MF_02089"/>
    </source>
</evidence>
<evidence type="ECO:0000256" key="7">
    <source>
        <dbReference type="ARBA" id="ARBA00022694"/>
    </source>
</evidence>
<dbReference type="GO" id="GO:0051539">
    <property type="term" value="F:4 iron, 4 sulfur cluster binding"/>
    <property type="evidence" value="ECO:0007669"/>
    <property type="project" value="UniProtKB-UniRule"/>
</dbReference>
<comment type="pathway">
    <text evidence="2 17">tRNA modification; tRNA-queuosine biosynthesis.</text>
</comment>
<keyword evidence="11 17" id="KW-0408">Iron</keyword>
<comment type="similarity">
    <text evidence="3 17">Belongs to the QueH family.</text>
</comment>
<feature type="binding site" evidence="17">
    <location>
        <position position="32"/>
    </location>
    <ligand>
        <name>[4Fe-4S] cluster</name>
        <dbReference type="ChEBI" id="CHEBI:49883"/>
    </ligand>
</feature>
<dbReference type="Proteomes" id="UP001208131">
    <property type="component" value="Unassembled WGS sequence"/>
</dbReference>
<dbReference type="AlphaFoldDB" id="A0AAE3IEN5"/>
<evidence type="ECO:0000256" key="3">
    <source>
        <dbReference type="ARBA" id="ARBA00008207"/>
    </source>
</evidence>
<feature type="disulfide bond" description="Redox-active" evidence="17">
    <location>
        <begin position="195"/>
        <end position="197"/>
    </location>
</feature>
<evidence type="ECO:0000313" key="18">
    <source>
        <dbReference type="EMBL" id="MCU6704599.1"/>
    </source>
</evidence>
<dbReference type="Pfam" id="PF02677">
    <property type="entry name" value="QueH"/>
    <property type="match status" value="1"/>
</dbReference>
<keyword evidence="8 17" id="KW-0479">Metal-binding</keyword>
<gene>
    <name evidence="17" type="primary">queH</name>
    <name evidence="18" type="ORF">OCV57_01495</name>
</gene>
<dbReference type="PANTHER" id="PTHR36701:SF1">
    <property type="entry name" value="EPOXYQUEUOSINE REDUCTASE QUEH"/>
    <property type="match status" value="1"/>
</dbReference>
<evidence type="ECO:0000256" key="11">
    <source>
        <dbReference type="ARBA" id="ARBA00023004"/>
    </source>
</evidence>
<evidence type="ECO:0000256" key="15">
    <source>
        <dbReference type="ARBA" id="ARBA00031446"/>
    </source>
</evidence>
<dbReference type="GO" id="GO:0052693">
    <property type="term" value="F:epoxyqueuosine reductase activity"/>
    <property type="evidence" value="ECO:0007669"/>
    <property type="project" value="UniProtKB-UniRule"/>
</dbReference>
<evidence type="ECO:0000256" key="6">
    <source>
        <dbReference type="ARBA" id="ARBA00022485"/>
    </source>
</evidence>
<dbReference type="PANTHER" id="PTHR36701">
    <property type="entry name" value="EPOXYQUEUOSINE REDUCTASE QUEH"/>
    <property type="match status" value="1"/>
</dbReference>
<evidence type="ECO:0000256" key="1">
    <source>
        <dbReference type="ARBA" id="ARBA00002268"/>
    </source>
</evidence>
<comment type="caution">
    <text evidence="18">The sequence shown here is derived from an EMBL/GenBank/DDBJ whole genome shotgun (WGS) entry which is preliminary data.</text>
</comment>
<dbReference type="GO" id="GO:0046872">
    <property type="term" value="F:metal ion binding"/>
    <property type="evidence" value="ECO:0007669"/>
    <property type="project" value="UniProtKB-KW"/>
</dbReference>
<evidence type="ECO:0000256" key="4">
    <source>
        <dbReference type="ARBA" id="ARBA00012622"/>
    </source>
</evidence>
<evidence type="ECO:0000256" key="14">
    <source>
        <dbReference type="ARBA" id="ARBA00023284"/>
    </source>
</evidence>
<evidence type="ECO:0000256" key="2">
    <source>
        <dbReference type="ARBA" id="ARBA00004691"/>
    </source>
</evidence>
<accession>A0AAE3IEN5</accession>
<keyword evidence="14 17" id="KW-0676">Redox-active center</keyword>
<dbReference type="EC" id="1.17.99.6" evidence="4 17"/>
<feature type="binding site" evidence="17">
    <location>
        <position position="116"/>
    </location>
    <ligand>
        <name>[4Fe-4S] cluster</name>
        <dbReference type="ChEBI" id="CHEBI:49883"/>
    </ligand>
</feature>
<comment type="function">
    <text evidence="1 17">Catalyzes the conversion of epoxyqueuosine (oQ) to queuosine (Q), which is a hypermodified base found in the wobble positions of tRNA(Asp), tRNA(Asn), tRNA(His) and tRNA(Tyr).</text>
</comment>
<evidence type="ECO:0000256" key="8">
    <source>
        <dbReference type="ARBA" id="ARBA00022723"/>
    </source>
</evidence>
<evidence type="ECO:0000256" key="12">
    <source>
        <dbReference type="ARBA" id="ARBA00023014"/>
    </source>
</evidence>
<keyword evidence="6 17" id="KW-0004">4Fe-4S</keyword>
<name>A0AAE3IEN5_9FIRM</name>
<keyword evidence="9 17" id="KW-0671">Queuosine biosynthesis</keyword>
<sequence length="215" mass="25362">MQKVNYQKMLEGIIKKHEEKGEVPTLLLHSCCAPCSSYVLEYLSQYFKITVFYYNPNIYPREEYDKRVAELQRLIAQMPMKNPVTFVERGYDEGEFFQAVKGFEDIPEGGERCFRCYRLRLERTAQLANELDMDYFTTTLSISPYKNAQKLNEISEELGEIYDVKALPADFKKREGYKRSIQLSAEYGLYRQDYCGCIFSKRERERLNTITTKSE</sequence>
<feature type="binding site" evidence="17">
    <location>
        <position position="113"/>
    </location>
    <ligand>
        <name>[4Fe-4S] cluster</name>
        <dbReference type="ChEBI" id="CHEBI:49883"/>
    </ligand>
</feature>
<proteinExistence type="inferred from homology"/>
<organism evidence="18 19">
    <name type="scientific">Hominimerdicola aceti</name>
    <dbReference type="NCBI Taxonomy" id="2981726"/>
    <lineage>
        <taxon>Bacteria</taxon>
        <taxon>Bacillati</taxon>
        <taxon>Bacillota</taxon>
        <taxon>Clostridia</taxon>
        <taxon>Eubacteriales</taxon>
        <taxon>Oscillospiraceae</taxon>
        <taxon>Hominimerdicola</taxon>
    </lineage>
</organism>
<feature type="binding site" evidence="17">
    <location>
        <position position="31"/>
    </location>
    <ligand>
        <name>[4Fe-4S] cluster</name>
        <dbReference type="ChEBI" id="CHEBI:49883"/>
    </ligand>
</feature>
<keyword evidence="13 17" id="KW-1015">Disulfide bond</keyword>
<reference evidence="18 19" key="1">
    <citation type="journal article" date="2021" name="ISME Commun">
        <title>Automated analysis of genomic sequences facilitates high-throughput and comprehensive description of bacteria.</title>
        <authorList>
            <person name="Hitch T.C.A."/>
        </authorList>
    </citation>
    <scope>NUCLEOTIDE SEQUENCE [LARGE SCALE GENOMIC DNA]</scope>
    <source>
        <strain evidence="18 19">Sanger_31</strain>
    </source>
</reference>
<evidence type="ECO:0000256" key="10">
    <source>
        <dbReference type="ARBA" id="ARBA00023002"/>
    </source>
</evidence>
<dbReference type="InterPro" id="IPR003828">
    <property type="entry name" value="QueH"/>
</dbReference>
<dbReference type="EMBL" id="JAOQJZ010000001">
    <property type="protein sequence ID" value="MCU6704599.1"/>
    <property type="molecule type" value="Genomic_DNA"/>
</dbReference>
<dbReference type="RefSeq" id="WP_267300272.1">
    <property type="nucleotide sequence ID" value="NZ_JAOQJZ010000001.1"/>
</dbReference>
<evidence type="ECO:0000256" key="16">
    <source>
        <dbReference type="ARBA" id="ARBA00047415"/>
    </source>
</evidence>
<dbReference type="GO" id="GO:0008616">
    <property type="term" value="P:tRNA queuosine(34) biosynthetic process"/>
    <property type="evidence" value="ECO:0007669"/>
    <property type="project" value="UniProtKB-UniRule"/>
</dbReference>
<keyword evidence="19" id="KW-1185">Reference proteome</keyword>